<dbReference type="EMBL" id="LGZN01000150">
    <property type="protein sequence ID" value="KNF57946.1"/>
    <property type="molecule type" value="Genomic_DNA"/>
</dbReference>
<evidence type="ECO:0000313" key="4">
    <source>
        <dbReference type="Proteomes" id="UP000303027"/>
    </source>
</evidence>
<evidence type="ECO:0000313" key="1">
    <source>
        <dbReference type="EMBL" id="GDH40373.1"/>
    </source>
</evidence>
<proteinExistence type="predicted"/>
<organism evidence="2 3">
    <name type="scientific">Escherichia coli</name>
    <dbReference type="NCBI Taxonomy" id="562"/>
    <lineage>
        <taxon>Bacteria</taxon>
        <taxon>Pseudomonadati</taxon>
        <taxon>Pseudomonadota</taxon>
        <taxon>Gammaproteobacteria</taxon>
        <taxon>Enterobacterales</taxon>
        <taxon>Enterobacteriaceae</taxon>
        <taxon>Escherichia</taxon>
    </lineage>
</organism>
<dbReference type="Proteomes" id="UP000037564">
    <property type="component" value="Unassembled WGS sequence"/>
</dbReference>
<reference evidence="1 4" key="2">
    <citation type="submission" date="2018-04" db="EMBL/GenBank/DDBJ databases">
        <title>Large scale genomics of bovine and human commensal E. coli to reveal the emerging process of EHEC.</title>
        <authorList>
            <person name="Arimizu Y."/>
            <person name="Ogura Y."/>
        </authorList>
    </citation>
    <scope>NUCLEOTIDE SEQUENCE [LARGE SCALE GENOMIC DNA]</scope>
    <source>
        <strain evidence="1 4">KK-P061</strain>
    </source>
</reference>
<dbReference type="Proteomes" id="UP000303027">
    <property type="component" value="Unassembled WGS sequence"/>
</dbReference>
<accession>A0A0B0VFS1</accession>
<dbReference type="AlphaFoldDB" id="A0A0B0VFS1"/>
<evidence type="ECO:0000313" key="2">
    <source>
        <dbReference type="EMBL" id="KNF57946.1"/>
    </source>
</evidence>
<reference evidence="2 3" key="1">
    <citation type="submission" date="2015-07" db="EMBL/GenBank/DDBJ databases">
        <title>Genome sequences of 64 non-O157:H7 Shiga toxin-producing Escherichia coli strains.</title>
        <authorList>
            <person name="Gonzalez-Escalona N."/>
            <person name="Toro M."/>
            <person name="Timme R."/>
            <person name="Payne J."/>
        </authorList>
    </citation>
    <scope>NUCLEOTIDE SEQUENCE [LARGE SCALE GENOMIC DNA]</scope>
    <source>
        <strain evidence="2 3">CFSAN026843</strain>
    </source>
</reference>
<dbReference type="RefSeq" id="WP_047089024.1">
    <property type="nucleotide sequence ID" value="NZ_BFKI01000117.1"/>
</dbReference>
<evidence type="ECO:0000313" key="3">
    <source>
        <dbReference type="Proteomes" id="UP000037564"/>
    </source>
</evidence>
<protein>
    <submittedName>
        <fullName evidence="2">Uncharacterized protein</fullName>
    </submittedName>
</protein>
<dbReference type="EMBL" id="BFXY01000059">
    <property type="protein sequence ID" value="GDH40373.1"/>
    <property type="molecule type" value="Genomic_DNA"/>
</dbReference>
<gene>
    <name evidence="1" type="ORF">BvCmsKKP061_02034</name>
    <name evidence="2" type="ORF">WR15_27960</name>
</gene>
<dbReference type="PATRIC" id="fig|562.11292.peg.1187"/>
<name>A0A0B0VFS1_ECOLX</name>
<sequence>MSLQYGWQIMDATGRVVTDTSAIMCRRLFSYHVPIIEALASNIPWSVTFGVSFNNGTPFTHCVTRKGITVPSGRVWYPVAPDIIINGNSVTLTYTARHVSYPDDLGYLLAVGGVDVHCGVYHR</sequence>
<comment type="caution">
    <text evidence="2">The sequence shown here is derived from an EMBL/GenBank/DDBJ whole genome shotgun (WGS) entry which is preliminary data.</text>
</comment>